<keyword evidence="3" id="KW-1185">Reference proteome</keyword>
<evidence type="ECO:0000313" key="2">
    <source>
        <dbReference type="EMBL" id="GFY37692.1"/>
    </source>
</evidence>
<name>A0A8X6WNI1_9ARAC</name>
<accession>A0A8X6WNI1</accession>
<dbReference type="OrthoDB" id="267079at2759"/>
<evidence type="ECO:0000313" key="3">
    <source>
        <dbReference type="Proteomes" id="UP000886998"/>
    </source>
</evidence>
<feature type="compositionally biased region" description="Low complexity" evidence="1">
    <location>
        <begin position="146"/>
        <end position="173"/>
    </location>
</feature>
<evidence type="ECO:0000256" key="1">
    <source>
        <dbReference type="SAM" id="MobiDB-lite"/>
    </source>
</evidence>
<comment type="caution">
    <text evidence="2">The sequence shown here is derived from an EMBL/GenBank/DDBJ whole genome shotgun (WGS) entry which is preliminary data.</text>
</comment>
<feature type="region of interest" description="Disordered" evidence="1">
    <location>
        <begin position="144"/>
        <end position="173"/>
    </location>
</feature>
<dbReference type="Proteomes" id="UP000886998">
    <property type="component" value="Unassembled WGS sequence"/>
</dbReference>
<gene>
    <name evidence="2" type="ORF">TNIN_380921</name>
</gene>
<reference evidence="2" key="1">
    <citation type="submission" date="2020-08" db="EMBL/GenBank/DDBJ databases">
        <title>Multicomponent nature underlies the extraordinary mechanical properties of spider dragline silk.</title>
        <authorList>
            <person name="Kono N."/>
            <person name="Nakamura H."/>
            <person name="Mori M."/>
            <person name="Yoshida Y."/>
            <person name="Ohtoshi R."/>
            <person name="Malay A.D."/>
            <person name="Moran D.A.P."/>
            <person name="Tomita M."/>
            <person name="Numata K."/>
            <person name="Arakawa K."/>
        </authorList>
    </citation>
    <scope>NUCLEOTIDE SEQUENCE</scope>
</reference>
<dbReference type="EMBL" id="BMAV01000422">
    <property type="protein sequence ID" value="GFY37692.1"/>
    <property type="molecule type" value="Genomic_DNA"/>
</dbReference>
<sequence>MTSYVESMRNYFQNNSRIKEYPAHSSKVHSINWSSDGRRCGENSTKINTHCIKNSPVARCDKGSILNKLAPDTKSLELENSKRGSVFSCGDDDDIEDFQPPKKYRHSVDRCNVTIQNNCAENVAFDQSIHLSRAVSETLKAELINSSDTSSSSGTVSDTLKIDSSGTSSSTGTVFDTLKEGSSGTCSSTSIKKEISKEMGETTIPTDLPRIYFGTRTHKQMKIWF</sequence>
<protein>
    <submittedName>
        <fullName evidence="2">Uncharacterized protein</fullName>
    </submittedName>
</protein>
<proteinExistence type="predicted"/>
<organism evidence="2 3">
    <name type="scientific">Trichonephila inaurata madagascariensis</name>
    <dbReference type="NCBI Taxonomy" id="2747483"/>
    <lineage>
        <taxon>Eukaryota</taxon>
        <taxon>Metazoa</taxon>
        <taxon>Ecdysozoa</taxon>
        <taxon>Arthropoda</taxon>
        <taxon>Chelicerata</taxon>
        <taxon>Arachnida</taxon>
        <taxon>Araneae</taxon>
        <taxon>Araneomorphae</taxon>
        <taxon>Entelegynae</taxon>
        <taxon>Araneoidea</taxon>
        <taxon>Nephilidae</taxon>
        <taxon>Trichonephila</taxon>
        <taxon>Trichonephila inaurata</taxon>
    </lineage>
</organism>
<dbReference type="AlphaFoldDB" id="A0A8X6WNI1"/>